<dbReference type="STRING" id="1664694.A0A0N1P4J1"/>
<comment type="caution">
    <text evidence="2">The sequence shown here is derived from an EMBL/GenBank/DDBJ whole genome shotgun (WGS) entry which is preliminary data.</text>
</comment>
<keyword evidence="1" id="KW-0472">Membrane</keyword>
<protein>
    <submittedName>
        <fullName evidence="2">Uncharacterized protein</fullName>
    </submittedName>
</protein>
<evidence type="ECO:0000256" key="1">
    <source>
        <dbReference type="SAM" id="Phobius"/>
    </source>
</evidence>
<dbReference type="AlphaFoldDB" id="A0A0N1P4J1"/>
<evidence type="ECO:0000313" key="2">
    <source>
        <dbReference type="EMBL" id="KPI45786.1"/>
    </source>
</evidence>
<accession>A0A0N1P4J1</accession>
<evidence type="ECO:0000313" key="3">
    <source>
        <dbReference type="Proteomes" id="UP000038010"/>
    </source>
</evidence>
<dbReference type="Proteomes" id="UP000038010">
    <property type="component" value="Unassembled WGS sequence"/>
</dbReference>
<proteinExistence type="predicted"/>
<dbReference type="PANTHER" id="PTHR35043:SF8">
    <property type="entry name" value="DUF4220 DOMAIN-CONTAINING PROTEIN"/>
    <property type="match status" value="1"/>
</dbReference>
<dbReference type="OrthoDB" id="9451547at2759"/>
<feature type="transmembrane region" description="Helical" evidence="1">
    <location>
        <begin position="164"/>
        <end position="183"/>
    </location>
</feature>
<dbReference type="PANTHER" id="PTHR35043">
    <property type="entry name" value="TRANSCRIPTION FACTOR DOMAIN-CONTAINING PROTEIN"/>
    <property type="match status" value="1"/>
</dbReference>
<keyword evidence="1" id="KW-1133">Transmembrane helix</keyword>
<sequence>MSSNTSSNALQGWTPSPEGRGSLDILWTCFATIFLSTWSAICLNVPEPYDTIRTHLVRKTWITIISILGPEFLAGYALGEWQAARTSVQLFHALRQDDRWTLRHAFFANMGGFAMRLTNGEGTYFLDAPQILWLVKHNAVSMARFEECFLLDLKTIDDRNKADSFVRVLAVGQALWFTIQIIARGAQGLAVTTLEVTVIGIIVNSVVVYYFWKNKPADVESIEVIELDFTIEQLLRLEDSDDEVRRTRRSYFRTPLEFVDDKTWWCSLIYTYLINILKGIFRVILPWRRNHNKHNSEISKNKVSLGRRSDNDVLPLTGRTLAIATGCSIAFLGTNFIAWHFHFPTSTERLLWRVCSCILLGSLVGLVGAEWAYSRDNVAKMQAQVRQRRETHREDEKQRRRAPGAKFSSWQSIRFRYDSLMLNICNNSPEGNPALDVSPVFAIGGTAAFAVYFCARVYIIVEDLIAFRAMPQSAFYTVDWWTLLPHLG</sequence>
<feature type="transmembrane region" description="Helical" evidence="1">
    <location>
        <begin position="350"/>
        <end position="373"/>
    </location>
</feature>
<feature type="transmembrane region" description="Helical" evidence="1">
    <location>
        <begin position="320"/>
        <end position="338"/>
    </location>
</feature>
<keyword evidence="3" id="KW-1185">Reference proteome</keyword>
<feature type="transmembrane region" description="Helical" evidence="1">
    <location>
        <begin position="25"/>
        <end position="45"/>
    </location>
</feature>
<feature type="transmembrane region" description="Helical" evidence="1">
    <location>
        <begin position="440"/>
        <end position="461"/>
    </location>
</feature>
<organism evidence="2 3">
    <name type="scientific">Cyphellophora attinorum</name>
    <dbReference type="NCBI Taxonomy" id="1664694"/>
    <lineage>
        <taxon>Eukaryota</taxon>
        <taxon>Fungi</taxon>
        <taxon>Dikarya</taxon>
        <taxon>Ascomycota</taxon>
        <taxon>Pezizomycotina</taxon>
        <taxon>Eurotiomycetes</taxon>
        <taxon>Chaetothyriomycetidae</taxon>
        <taxon>Chaetothyriales</taxon>
        <taxon>Cyphellophoraceae</taxon>
        <taxon>Cyphellophora</taxon>
    </lineage>
</organism>
<dbReference type="GeneID" id="28740063"/>
<dbReference type="RefSeq" id="XP_018005749.1">
    <property type="nucleotide sequence ID" value="XM_018148194.1"/>
</dbReference>
<feature type="transmembrane region" description="Helical" evidence="1">
    <location>
        <begin position="189"/>
        <end position="212"/>
    </location>
</feature>
<feature type="transmembrane region" description="Helical" evidence="1">
    <location>
        <begin position="263"/>
        <end position="285"/>
    </location>
</feature>
<dbReference type="EMBL" id="LFJN01000001">
    <property type="protein sequence ID" value="KPI45786.1"/>
    <property type="molecule type" value="Genomic_DNA"/>
</dbReference>
<gene>
    <name evidence="2" type="ORF">AB675_779</name>
</gene>
<name>A0A0N1P4J1_9EURO</name>
<keyword evidence="1" id="KW-0812">Transmembrane</keyword>
<dbReference type="VEuPathDB" id="FungiDB:AB675_779"/>
<reference evidence="2 3" key="1">
    <citation type="submission" date="2015-06" db="EMBL/GenBank/DDBJ databases">
        <title>Draft genome of the ant-associated black yeast Phialophora attae CBS 131958.</title>
        <authorList>
            <person name="Moreno L.F."/>
            <person name="Stielow B.J."/>
            <person name="de Hoog S."/>
            <person name="Vicente V.A."/>
            <person name="Weiss V.A."/>
            <person name="de Vries M."/>
            <person name="Cruz L.M."/>
            <person name="Souza E.M."/>
        </authorList>
    </citation>
    <scope>NUCLEOTIDE SEQUENCE [LARGE SCALE GENOMIC DNA]</scope>
    <source>
        <strain evidence="2 3">CBS 131958</strain>
    </source>
</reference>